<dbReference type="UniPathway" id="UPA00035">
    <property type="reaction ID" value="UER00044"/>
</dbReference>
<dbReference type="Gene3D" id="3.20.20.70">
    <property type="entry name" value="Aldolase class I"/>
    <property type="match status" value="1"/>
</dbReference>
<organism evidence="11">
    <name type="scientific">Flintiella sanguinaria</name>
    <dbReference type="NCBI Taxonomy" id="101926"/>
    <lineage>
        <taxon>Eukaryota</taxon>
        <taxon>Rhodophyta</taxon>
        <taxon>Bangiophyceae</taxon>
        <taxon>Porphyridiales</taxon>
        <taxon>Porphyridiaceae</taxon>
        <taxon>Flintiella</taxon>
    </lineage>
</organism>
<feature type="active site" description="Proton acceptor" evidence="9">
    <location>
        <position position="58"/>
    </location>
</feature>
<comment type="subunit">
    <text evidence="3 9">Tetramer of two alpha and two beta chains.</text>
</comment>
<feature type="active site" description="Proton acceptor" evidence="9">
    <location>
        <position position="47"/>
    </location>
</feature>
<dbReference type="EC" id="4.2.1.20" evidence="9"/>
<name>A0A1X9PU86_9RHOD</name>
<comment type="pathway">
    <text evidence="2 9">Amino-acid biosynthesis; L-tryptophan biosynthesis; L-tryptophan from chorismate: step 5/5.</text>
</comment>
<reference evidence="11" key="1">
    <citation type="submission" date="2017-03" db="EMBL/GenBank/DDBJ databases">
        <title>The new red algal subphylum Proteorhodophytina comprises the largest and most divergent plastid genomes known.</title>
        <authorList>
            <person name="Munoz-Gomez S.A."/>
            <person name="Mejia-Franco F.G."/>
            <person name="Durnin K."/>
            <person name="Morgan C."/>
            <person name="Grisdale C.J."/>
            <person name="Archibald J.M."/>
            <person name="Slamovits C.H."/>
        </authorList>
    </citation>
    <scope>NUCLEOTIDE SEQUENCE</scope>
    <source>
        <strain evidence="11">UTEX LB2060</strain>
    </source>
</reference>
<dbReference type="CDD" id="cd04724">
    <property type="entry name" value="Tryptophan_synthase_alpha"/>
    <property type="match status" value="1"/>
</dbReference>
<keyword evidence="4 9" id="KW-0028">Amino-acid biosynthesis</keyword>
<sequence>MNNISTVFERLKSQCAFIPFITAGYPNLKITEKAIQILDNEGADIIELGLPYSDPLADGPVIQEASSKALINGVRNQEIFSMLARLIPSLKAPIILFSYYNPILSMGPENFLRLISKIGVKGLLIPDLPLEESQDLLIIAKEYRIELIMLIAPTSPINRIKAICEISQGCIYLVSSNGVTGSRKSFAINIQDIIVQIKNITNLPIIIGFGISKVEQIQEVKSLGIEGIVMGSAFVSALSSDKDIDLANFQLLSRSSKQAISLY</sequence>
<evidence type="ECO:0000313" key="11">
    <source>
        <dbReference type="EMBL" id="ARO91068.1"/>
    </source>
</evidence>
<proteinExistence type="inferred from homology"/>
<dbReference type="InterPro" id="IPR018204">
    <property type="entry name" value="Trp_synthase_alpha_AS"/>
</dbReference>
<dbReference type="GO" id="GO:0009507">
    <property type="term" value="C:chloroplast"/>
    <property type="evidence" value="ECO:0007669"/>
    <property type="project" value="UniProtKB-SubCell"/>
</dbReference>
<dbReference type="SUPFAM" id="SSF51366">
    <property type="entry name" value="Ribulose-phoshate binding barrel"/>
    <property type="match status" value="1"/>
</dbReference>
<keyword evidence="11" id="KW-0934">Plastid</keyword>
<dbReference type="HAMAP" id="MF_00131">
    <property type="entry name" value="Trp_synth_alpha"/>
    <property type="match status" value="1"/>
</dbReference>
<accession>A0A1X9PU86</accession>
<dbReference type="PANTHER" id="PTHR43406">
    <property type="entry name" value="TRYPTOPHAN SYNTHASE, ALPHA CHAIN"/>
    <property type="match status" value="1"/>
</dbReference>
<evidence type="ECO:0000256" key="6">
    <source>
        <dbReference type="ARBA" id="ARBA00023141"/>
    </source>
</evidence>
<keyword evidence="7 9" id="KW-0456">Lyase</keyword>
<evidence type="ECO:0000256" key="5">
    <source>
        <dbReference type="ARBA" id="ARBA00022822"/>
    </source>
</evidence>
<dbReference type="AlphaFoldDB" id="A0A1X9PU86"/>
<dbReference type="EMBL" id="KY709211">
    <property type="protein sequence ID" value="ARO91068.1"/>
    <property type="molecule type" value="Genomic_DNA"/>
</dbReference>
<dbReference type="InterPro" id="IPR013785">
    <property type="entry name" value="Aldolase_TIM"/>
</dbReference>
<dbReference type="GO" id="GO:0004834">
    <property type="term" value="F:tryptophan synthase activity"/>
    <property type="evidence" value="ECO:0007669"/>
    <property type="project" value="UniProtKB-UniRule"/>
</dbReference>
<dbReference type="FunFam" id="3.20.20.70:FF:000037">
    <property type="entry name" value="Tryptophan synthase alpha chain"/>
    <property type="match status" value="1"/>
</dbReference>
<evidence type="ECO:0000256" key="2">
    <source>
        <dbReference type="ARBA" id="ARBA00004733"/>
    </source>
</evidence>
<geneLocation type="chloroplast" evidence="11"/>
<evidence type="ECO:0000256" key="1">
    <source>
        <dbReference type="ARBA" id="ARBA00003365"/>
    </source>
</evidence>
<comment type="function">
    <text evidence="1 9">The alpha subunit is responsible for the aldol cleavage of indoleglycerol phosphate to indole and glyceraldehyde 3-phosphate.</text>
</comment>
<comment type="similarity">
    <text evidence="9 10">Belongs to the TrpA family.</text>
</comment>
<comment type="subcellular location">
    <subcellularLocation>
        <location evidence="9">Plastid</location>
        <location evidence="9">Chloroplast</location>
    </subcellularLocation>
</comment>
<dbReference type="InterPro" id="IPR002028">
    <property type="entry name" value="Trp_synthase_suA"/>
</dbReference>
<keyword evidence="5 9" id="KW-0822">Tryptophan biosynthesis</keyword>
<keyword evidence="11" id="KW-0150">Chloroplast</keyword>
<evidence type="ECO:0000256" key="7">
    <source>
        <dbReference type="ARBA" id="ARBA00023239"/>
    </source>
</evidence>
<protein>
    <recommendedName>
        <fullName evidence="9">Tryptophan synthase alpha chain</fullName>
        <ecNumber evidence="9">4.2.1.20</ecNumber>
    </recommendedName>
</protein>
<comment type="catalytic activity">
    <reaction evidence="8 9">
        <text>(1S,2R)-1-C-(indol-3-yl)glycerol 3-phosphate + L-serine = D-glyceraldehyde 3-phosphate + L-tryptophan + H2O</text>
        <dbReference type="Rhea" id="RHEA:10532"/>
        <dbReference type="ChEBI" id="CHEBI:15377"/>
        <dbReference type="ChEBI" id="CHEBI:33384"/>
        <dbReference type="ChEBI" id="CHEBI:57912"/>
        <dbReference type="ChEBI" id="CHEBI:58866"/>
        <dbReference type="ChEBI" id="CHEBI:59776"/>
        <dbReference type="EC" id="4.2.1.20"/>
    </reaction>
</comment>
<dbReference type="NCBIfam" id="TIGR00262">
    <property type="entry name" value="trpA"/>
    <property type="match status" value="1"/>
</dbReference>
<dbReference type="PROSITE" id="PS00167">
    <property type="entry name" value="TRP_SYNTHASE_ALPHA"/>
    <property type="match status" value="1"/>
</dbReference>
<dbReference type="PANTHER" id="PTHR43406:SF1">
    <property type="entry name" value="TRYPTOPHAN SYNTHASE ALPHA CHAIN, CHLOROPLASTIC"/>
    <property type="match status" value="1"/>
</dbReference>
<evidence type="ECO:0000256" key="10">
    <source>
        <dbReference type="RuleBase" id="RU003662"/>
    </source>
</evidence>
<dbReference type="Pfam" id="PF00290">
    <property type="entry name" value="Trp_syntA"/>
    <property type="match status" value="1"/>
</dbReference>
<gene>
    <name evidence="9 11" type="primary">trpA</name>
</gene>
<keyword evidence="6 9" id="KW-0057">Aromatic amino acid biosynthesis</keyword>
<dbReference type="GO" id="GO:0005829">
    <property type="term" value="C:cytosol"/>
    <property type="evidence" value="ECO:0007669"/>
    <property type="project" value="TreeGrafter"/>
</dbReference>
<evidence type="ECO:0000256" key="9">
    <source>
        <dbReference type="HAMAP-Rule" id="MF_00131"/>
    </source>
</evidence>
<evidence type="ECO:0000256" key="4">
    <source>
        <dbReference type="ARBA" id="ARBA00022605"/>
    </source>
</evidence>
<evidence type="ECO:0000256" key="8">
    <source>
        <dbReference type="ARBA" id="ARBA00049047"/>
    </source>
</evidence>
<evidence type="ECO:0000256" key="3">
    <source>
        <dbReference type="ARBA" id="ARBA00011270"/>
    </source>
</evidence>
<dbReference type="InterPro" id="IPR011060">
    <property type="entry name" value="RibuloseP-bd_barrel"/>
</dbReference>